<dbReference type="InterPro" id="IPR014751">
    <property type="entry name" value="XRCC4-like_C"/>
</dbReference>
<dbReference type="Proteomes" id="UP001314205">
    <property type="component" value="Unassembled WGS sequence"/>
</dbReference>
<evidence type="ECO:0000256" key="5">
    <source>
        <dbReference type="SAM" id="Coils"/>
    </source>
</evidence>
<gene>
    <name evidence="8" type="ORF">PARMNEM_LOCUS4783</name>
</gene>
<dbReference type="AlphaFoldDB" id="A0AAV1KJZ9"/>
<dbReference type="Gene3D" id="1.20.5.370">
    <property type="match status" value="1"/>
</dbReference>
<protein>
    <recommendedName>
        <fullName evidence="10">DNA repair protein XRCC4</fullName>
    </recommendedName>
</protein>
<evidence type="ECO:0000313" key="9">
    <source>
        <dbReference type="Proteomes" id="UP001314205"/>
    </source>
</evidence>
<evidence type="ECO:0000313" key="8">
    <source>
        <dbReference type="EMBL" id="CAK1583385.1"/>
    </source>
</evidence>
<sequence>MNIKSAKDTHITKFNIKDKVIYAKIIWKRNENSLFEIKVFHDNNSWSGCFSTELAEQCRKDVDESEEDYYKNVRTYLTNISDVNVYEFSNALNGSDVATFKWRKKFEGETAVLVHGYVSLYRDNITENKNVLIDFLLNENILQNKEIEEYQKQNENLKLEVVKLNEELTKFADIKNALEDTLYGKFVTLLNTKKRRIQLLEDHLKNYEETK</sequence>
<evidence type="ECO:0000259" key="6">
    <source>
        <dbReference type="Pfam" id="PF06632"/>
    </source>
</evidence>
<dbReference type="InterPro" id="IPR010585">
    <property type="entry name" value="DNA_repair_prot_XRCC4"/>
</dbReference>
<evidence type="ECO:0000259" key="7">
    <source>
        <dbReference type="Pfam" id="PF21924"/>
    </source>
</evidence>
<dbReference type="GO" id="GO:0006310">
    <property type="term" value="P:DNA recombination"/>
    <property type="evidence" value="ECO:0007669"/>
    <property type="project" value="InterPro"/>
</dbReference>
<dbReference type="PANTHER" id="PTHR28559">
    <property type="entry name" value="DNA REPAIR PROTEIN XRCC4"/>
    <property type="match status" value="1"/>
</dbReference>
<accession>A0AAV1KJZ9</accession>
<keyword evidence="9" id="KW-1185">Reference proteome</keyword>
<dbReference type="GO" id="GO:0006303">
    <property type="term" value="P:double-strand break repair via nonhomologous end joining"/>
    <property type="evidence" value="ECO:0007669"/>
    <property type="project" value="UniProtKB-ARBA"/>
</dbReference>
<evidence type="ECO:0000256" key="3">
    <source>
        <dbReference type="ARBA" id="ARBA00023204"/>
    </source>
</evidence>
<dbReference type="InterPro" id="IPR038051">
    <property type="entry name" value="XRCC4-like_N_sf"/>
</dbReference>
<dbReference type="GO" id="GO:0003677">
    <property type="term" value="F:DNA binding"/>
    <property type="evidence" value="ECO:0007669"/>
    <property type="project" value="InterPro"/>
</dbReference>
<comment type="caution">
    <text evidence="8">The sequence shown here is derived from an EMBL/GenBank/DDBJ whole genome shotgun (WGS) entry which is preliminary data.</text>
</comment>
<keyword evidence="2" id="KW-0227">DNA damage</keyword>
<keyword evidence="4" id="KW-0539">Nucleus</keyword>
<feature type="coiled-coil region" evidence="5">
    <location>
        <begin position="133"/>
        <end position="210"/>
    </location>
</feature>
<dbReference type="GO" id="GO:0032807">
    <property type="term" value="C:DNA ligase IV complex"/>
    <property type="evidence" value="ECO:0007669"/>
    <property type="project" value="TreeGrafter"/>
</dbReference>
<name>A0AAV1KJZ9_9NEOP</name>
<dbReference type="Pfam" id="PF06632">
    <property type="entry name" value="XRCC4"/>
    <property type="match status" value="1"/>
</dbReference>
<keyword evidence="3" id="KW-0234">DNA repair</keyword>
<evidence type="ECO:0000256" key="4">
    <source>
        <dbReference type="ARBA" id="ARBA00023242"/>
    </source>
</evidence>
<organism evidence="8 9">
    <name type="scientific">Parnassius mnemosyne</name>
    <name type="common">clouded apollo</name>
    <dbReference type="NCBI Taxonomy" id="213953"/>
    <lineage>
        <taxon>Eukaryota</taxon>
        <taxon>Metazoa</taxon>
        <taxon>Ecdysozoa</taxon>
        <taxon>Arthropoda</taxon>
        <taxon>Hexapoda</taxon>
        <taxon>Insecta</taxon>
        <taxon>Pterygota</taxon>
        <taxon>Neoptera</taxon>
        <taxon>Endopterygota</taxon>
        <taxon>Lepidoptera</taxon>
        <taxon>Glossata</taxon>
        <taxon>Ditrysia</taxon>
        <taxon>Papilionoidea</taxon>
        <taxon>Papilionidae</taxon>
        <taxon>Parnassiinae</taxon>
        <taxon>Parnassini</taxon>
        <taxon>Parnassius</taxon>
        <taxon>Driopa</taxon>
    </lineage>
</organism>
<dbReference type="Pfam" id="PF21924">
    <property type="entry name" value="XRCC4_CC"/>
    <property type="match status" value="1"/>
</dbReference>
<dbReference type="PANTHER" id="PTHR28559:SF1">
    <property type="entry name" value="DNA REPAIR PROTEIN XRCC4"/>
    <property type="match status" value="1"/>
</dbReference>
<dbReference type="InterPro" id="IPR053962">
    <property type="entry name" value="XRCC4_CC"/>
</dbReference>
<proteinExistence type="predicted"/>
<dbReference type="SUPFAM" id="SSF58022">
    <property type="entry name" value="XRCC4, C-terminal oligomerization domain"/>
    <property type="match status" value="1"/>
</dbReference>
<dbReference type="Gene3D" id="2.170.210.10">
    <property type="entry name" value="DNA double-strand break repair and VJ recombination XRCC4, N-terminal"/>
    <property type="match status" value="1"/>
</dbReference>
<comment type="subcellular location">
    <subcellularLocation>
        <location evidence="1">Nucleus</location>
    </subcellularLocation>
</comment>
<dbReference type="EMBL" id="CAVLGL010000057">
    <property type="protein sequence ID" value="CAK1583385.1"/>
    <property type="molecule type" value="Genomic_DNA"/>
</dbReference>
<evidence type="ECO:0008006" key="10">
    <source>
        <dbReference type="Google" id="ProtNLM"/>
    </source>
</evidence>
<feature type="domain" description="XRCC4 N-terminal" evidence="6">
    <location>
        <begin position="21"/>
        <end position="113"/>
    </location>
</feature>
<feature type="domain" description="XRCC4 coiled-coil" evidence="7">
    <location>
        <begin position="132"/>
        <end position="198"/>
    </location>
</feature>
<reference evidence="8 9" key="1">
    <citation type="submission" date="2023-11" db="EMBL/GenBank/DDBJ databases">
        <authorList>
            <person name="Hedman E."/>
            <person name="Englund M."/>
            <person name="Stromberg M."/>
            <person name="Nyberg Akerstrom W."/>
            <person name="Nylinder S."/>
            <person name="Jareborg N."/>
            <person name="Kallberg Y."/>
            <person name="Kronander E."/>
        </authorList>
    </citation>
    <scope>NUCLEOTIDE SEQUENCE [LARGE SCALE GENOMIC DNA]</scope>
</reference>
<dbReference type="InterPro" id="IPR053961">
    <property type="entry name" value="XRCC4_N"/>
</dbReference>
<evidence type="ECO:0000256" key="1">
    <source>
        <dbReference type="ARBA" id="ARBA00004123"/>
    </source>
</evidence>
<dbReference type="GO" id="GO:0005958">
    <property type="term" value="C:DNA-dependent protein kinase-DNA ligase 4 complex"/>
    <property type="evidence" value="ECO:0007669"/>
    <property type="project" value="TreeGrafter"/>
</dbReference>
<keyword evidence="5" id="KW-0175">Coiled coil</keyword>
<dbReference type="GO" id="GO:0010165">
    <property type="term" value="P:response to X-ray"/>
    <property type="evidence" value="ECO:0007669"/>
    <property type="project" value="TreeGrafter"/>
</dbReference>
<evidence type="ECO:0000256" key="2">
    <source>
        <dbReference type="ARBA" id="ARBA00022763"/>
    </source>
</evidence>